<gene>
    <name evidence="2" type="ORF">QP451_08715</name>
</gene>
<sequence length="237" mass="26750">MFHPKGLFTMLTDLELTGRTRSHVVQYAAPRFAAQPQAAEAFLSMRAAAQKDGIDIQPFSTFRDFNTQLRIWNHKFAGKKPLYDEYGRVRDRSAMSEEEIIQHILDWSALPGGIRHHWGTEIDVVDAAAMPPGYRPKLLPEETGEGGIFRPLHQWLDENLHCFGFFRPYQKQQGGMFPEPWHLSYAPLSVPALQAMSVDLLADTLRNADLSGKATVLALLPELYRNHILNIADAPTA</sequence>
<dbReference type="SUPFAM" id="SSF55166">
    <property type="entry name" value="Hedgehog/DD-peptidase"/>
    <property type="match status" value="1"/>
</dbReference>
<evidence type="ECO:0000313" key="2">
    <source>
        <dbReference type="EMBL" id="MDK7243106.1"/>
    </source>
</evidence>
<dbReference type="AlphaFoldDB" id="A0AAW6YC70"/>
<accession>A0AAW6YC70</accession>
<dbReference type="Proteomes" id="UP001236303">
    <property type="component" value="Unassembled WGS sequence"/>
</dbReference>
<dbReference type="RefSeq" id="WP_285071322.1">
    <property type="nucleotide sequence ID" value="NZ_JASOPA010000008.1"/>
</dbReference>
<comment type="caution">
    <text evidence="2">The sequence shown here is derived from an EMBL/GenBank/DDBJ whole genome shotgun (WGS) entry which is preliminary data.</text>
</comment>
<dbReference type="EMBL" id="JASOPA010000008">
    <property type="protein sequence ID" value="MDK7243106.1"/>
    <property type="molecule type" value="Genomic_DNA"/>
</dbReference>
<dbReference type="PANTHER" id="PTHR34385:SF1">
    <property type="entry name" value="PEPTIDOGLYCAN L-ALANYL-D-GLUTAMATE ENDOPEPTIDASE CWLK"/>
    <property type="match status" value="1"/>
</dbReference>
<feature type="domain" description="D-alanyl-D-alanine carboxypeptidase-like core" evidence="1">
    <location>
        <begin position="35"/>
        <end position="187"/>
    </location>
</feature>
<protein>
    <submittedName>
        <fullName evidence="2">M15 family metallopeptidase</fullName>
    </submittedName>
</protein>
<dbReference type="InterPro" id="IPR009045">
    <property type="entry name" value="Zn_M74/Hedgehog-like"/>
</dbReference>
<dbReference type="InterPro" id="IPR003709">
    <property type="entry name" value="VanY-like_core_dom"/>
</dbReference>
<dbReference type="InterPro" id="IPR052179">
    <property type="entry name" value="DD-CPase-like"/>
</dbReference>
<dbReference type="Pfam" id="PF02557">
    <property type="entry name" value="VanY"/>
    <property type="match status" value="1"/>
</dbReference>
<organism evidence="2 3">
    <name type="scientific">Neisseria subflava</name>
    <dbReference type="NCBI Taxonomy" id="28449"/>
    <lineage>
        <taxon>Bacteria</taxon>
        <taxon>Pseudomonadati</taxon>
        <taxon>Pseudomonadota</taxon>
        <taxon>Betaproteobacteria</taxon>
        <taxon>Neisseriales</taxon>
        <taxon>Neisseriaceae</taxon>
        <taxon>Neisseria</taxon>
    </lineage>
</organism>
<name>A0AAW6YC70_NEISU</name>
<dbReference type="GO" id="GO:0008233">
    <property type="term" value="F:peptidase activity"/>
    <property type="evidence" value="ECO:0007669"/>
    <property type="project" value="InterPro"/>
</dbReference>
<reference evidence="2" key="1">
    <citation type="submission" date="2023-05" db="EMBL/GenBank/DDBJ databases">
        <title>Cataloging the Phylogenetic Diversity of Human Bladder Bacteria.</title>
        <authorList>
            <person name="Du J."/>
        </authorList>
    </citation>
    <scope>NUCLEOTIDE SEQUENCE</scope>
    <source>
        <strain evidence="2">UMB1050</strain>
    </source>
</reference>
<dbReference type="PANTHER" id="PTHR34385">
    <property type="entry name" value="D-ALANYL-D-ALANINE CARBOXYPEPTIDASE"/>
    <property type="match status" value="1"/>
</dbReference>
<dbReference type="GO" id="GO:0006508">
    <property type="term" value="P:proteolysis"/>
    <property type="evidence" value="ECO:0007669"/>
    <property type="project" value="InterPro"/>
</dbReference>
<evidence type="ECO:0000259" key="1">
    <source>
        <dbReference type="Pfam" id="PF02557"/>
    </source>
</evidence>
<dbReference type="Gene3D" id="3.30.1380.10">
    <property type="match status" value="1"/>
</dbReference>
<evidence type="ECO:0000313" key="3">
    <source>
        <dbReference type="Proteomes" id="UP001236303"/>
    </source>
</evidence>
<dbReference type="CDD" id="cd14847">
    <property type="entry name" value="DD-carboxypeptidase_like"/>
    <property type="match status" value="1"/>
</dbReference>
<proteinExistence type="predicted"/>